<feature type="transmembrane region" description="Helical" evidence="6">
    <location>
        <begin position="340"/>
        <end position="364"/>
    </location>
</feature>
<evidence type="ECO:0000256" key="6">
    <source>
        <dbReference type="SAM" id="Phobius"/>
    </source>
</evidence>
<dbReference type="SUPFAM" id="SSF103473">
    <property type="entry name" value="MFS general substrate transporter"/>
    <property type="match status" value="1"/>
</dbReference>
<feature type="transmembrane region" description="Helical" evidence="6">
    <location>
        <begin position="370"/>
        <end position="388"/>
    </location>
</feature>
<dbReference type="GO" id="GO:0005886">
    <property type="term" value="C:plasma membrane"/>
    <property type="evidence" value="ECO:0007669"/>
    <property type="project" value="UniProtKB-SubCell"/>
</dbReference>
<dbReference type="Gene3D" id="1.20.1250.20">
    <property type="entry name" value="MFS general substrate transporter like domains"/>
    <property type="match status" value="1"/>
</dbReference>
<keyword evidence="8" id="KW-1185">Reference proteome</keyword>
<feature type="transmembrane region" description="Helical" evidence="6">
    <location>
        <begin position="163"/>
        <end position="183"/>
    </location>
</feature>
<dbReference type="PANTHER" id="PTHR23513">
    <property type="entry name" value="INTEGRAL MEMBRANE EFFLUX PROTEIN-RELATED"/>
    <property type="match status" value="1"/>
</dbReference>
<dbReference type="eggNOG" id="COG2211">
    <property type="taxonomic scope" value="Bacteria"/>
</dbReference>
<feature type="transmembrane region" description="Helical" evidence="6">
    <location>
        <begin position="217"/>
        <end position="240"/>
    </location>
</feature>
<dbReference type="CDD" id="cd06173">
    <property type="entry name" value="MFS_MefA_like"/>
    <property type="match status" value="1"/>
</dbReference>
<dbReference type="RefSeq" id="WP_038483901.1">
    <property type="nucleotide sequence ID" value="NZ_CP003923.1"/>
</dbReference>
<evidence type="ECO:0000256" key="2">
    <source>
        <dbReference type="ARBA" id="ARBA00022475"/>
    </source>
</evidence>
<dbReference type="OrthoDB" id="2351575at2"/>
<dbReference type="Proteomes" id="UP000027142">
    <property type="component" value="Chromosome"/>
</dbReference>
<feature type="transmembrane region" description="Helical" evidence="6">
    <location>
        <begin position="6"/>
        <end position="26"/>
    </location>
</feature>
<organism evidence="7 8">
    <name type="scientific">Shouchella lehensis G1</name>
    <dbReference type="NCBI Taxonomy" id="1246626"/>
    <lineage>
        <taxon>Bacteria</taxon>
        <taxon>Bacillati</taxon>
        <taxon>Bacillota</taxon>
        <taxon>Bacilli</taxon>
        <taxon>Bacillales</taxon>
        <taxon>Bacillaceae</taxon>
        <taxon>Shouchella</taxon>
    </lineage>
</organism>
<dbReference type="AlphaFoldDB" id="A0A060M7Y8"/>
<keyword evidence="5 6" id="KW-0472">Membrane</keyword>
<sequence>MRSKAFFLLLIGQANNSAVMVLYIIALMDVMWKQTGSVFIMSLVPVIITGTRFVSSLVAPLLLRRYALPTILAGSQWTKSVLFLCLVSLISFENVILLFFVVSMIAFLDGLSDPASQALLPQIVVKSDLMKANSTSSVVFETVSMSCWPVGGILLVWLHAEGVFIAVIGFSIIAALFFSLVGLHAPQCRPHSQSVEWRVSMGIGWKKVLETPWLRRVMATTALEAIAGVVWIAAIVYVFVDEVLHVSQAWWGFMNASFFAGLILAGIILVKMAHVCERRLPLLLLIGFSGGAVLTTVFALHAKPLLALLLVAGVGVCEQMRSVALHTILQQQIEEEKLAYVYTVQGAVSTLAFGMGAFLVGILADVMDIRVVYIGSALLLSGCFIIWLKTWKRM</sequence>
<protein>
    <submittedName>
        <fullName evidence="7">MFS-type transporter</fullName>
    </submittedName>
</protein>
<gene>
    <name evidence="7" type="ORF">BleG1_3647</name>
</gene>
<evidence type="ECO:0000256" key="1">
    <source>
        <dbReference type="ARBA" id="ARBA00004651"/>
    </source>
</evidence>
<evidence type="ECO:0000256" key="4">
    <source>
        <dbReference type="ARBA" id="ARBA00022989"/>
    </source>
</evidence>
<feature type="transmembrane region" description="Helical" evidence="6">
    <location>
        <begin position="38"/>
        <end position="61"/>
    </location>
</feature>
<proteinExistence type="predicted"/>
<comment type="subcellular location">
    <subcellularLocation>
        <location evidence="1">Cell membrane</location>
        <topology evidence="1">Multi-pass membrane protein</topology>
    </subcellularLocation>
</comment>
<dbReference type="EMBL" id="CP003923">
    <property type="protein sequence ID" value="AIC96194.1"/>
    <property type="molecule type" value="Genomic_DNA"/>
</dbReference>
<feature type="transmembrane region" description="Helical" evidence="6">
    <location>
        <begin position="282"/>
        <end position="300"/>
    </location>
</feature>
<dbReference type="HOGENOM" id="CLU_034180_1_0_9"/>
<evidence type="ECO:0000256" key="5">
    <source>
        <dbReference type="ARBA" id="ARBA00023136"/>
    </source>
</evidence>
<evidence type="ECO:0000256" key="3">
    <source>
        <dbReference type="ARBA" id="ARBA00022692"/>
    </source>
</evidence>
<dbReference type="PATRIC" id="fig|1246626.3.peg.3638"/>
<keyword evidence="2" id="KW-1003">Cell membrane</keyword>
<keyword evidence="4 6" id="KW-1133">Transmembrane helix</keyword>
<evidence type="ECO:0000313" key="8">
    <source>
        <dbReference type="Proteomes" id="UP000027142"/>
    </source>
</evidence>
<dbReference type="KEGG" id="ble:BleG1_3647"/>
<dbReference type="STRING" id="1246626.BleG1_3647"/>
<feature type="transmembrane region" description="Helical" evidence="6">
    <location>
        <begin position="252"/>
        <end position="270"/>
    </location>
</feature>
<evidence type="ECO:0000313" key="7">
    <source>
        <dbReference type="EMBL" id="AIC96194.1"/>
    </source>
</evidence>
<dbReference type="InterPro" id="IPR036259">
    <property type="entry name" value="MFS_trans_sf"/>
</dbReference>
<dbReference type="PANTHER" id="PTHR23513:SF19">
    <property type="entry name" value="MAJOR FACILITATOR SUPERFAMILY (MFS) PROFILE DOMAIN-CONTAINING PROTEIN"/>
    <property type="match status" value="1"/>
</dbReference>
<keyword evidence="3 6" id="KW-0812">Transmembrane</keyword>
<feature type="transmembrane region" description="Helical" evidence="6">
    <location>
        <begin position="81"/>
        <end position="108"/>
    </location>
</feature>
<reference evidence="7 8" key="1">
    <citation type="journal article" date="2014" name="Gene">
        <title>A comparative genomic analysis of the alkalitolerant soil bacterium Bacillus lehensis G1.</title>
        <authorList>
            <person name="Noor Y.M."/>
            <person name="Samsulrizal N.H."/>
            <person name="Jema'on N.A."/>
            <person name="Low K.O."/>
            <person name="Ramli A.N."/>
            <person name="Alias N.I."/>
            <person name="Damis S.I."/>
            <person name="Fuzi S.F."/>
            <person name="Isa M.N."/>
            <person name="Murad A.M."/>
            <person name="Raih M.F."/>
            <person name="Bakar F.D."/>
            <person name="Najimudin N."/>
            <person name="Mahadi N.M."/>
            <person name="Illias R.M."/>
        </authorList>
    </citation>
    <scope>NUCLEOTIDE SEQUENCE [LARGE SCALE GENOMIC DNA]</scope>
    <source>
        <strain evidence="7 8">G1</strain>
    </source>
</reference>
<accession>A0A060M7Y8</accession>
<name>A0A060M7Y8_9BACI</name>